<sequence length="1106" mass="120681">MNNSDDAASRNPGLARRDLLAAGGAMAAGSLIPGAAGAWRAVPDSVAAASVDSAATDLAARWRTPPMTAHMAAYWYWMGGAVTKEGITADLTAMKAAGITRPMMFSIGKSGKDPRVVPPAEALTPTWWAMVEHAAHECERLGLELAMNICDGWATASGPWITPDRSMQHLIWGEHIVNGGRAIDVTLPAGAVKLDYHRDVAVLAVPIDPAWEATSAAAAITTDLPIADPRRLADPANRDELINVETGGWIAFAFPRPFTLRSVTVRTPKAAGGFAYGVLRAANSLFVQASDDGRSWRDVDRLDYPHHGWQTDLPTLTHAVRETTARHFRFVHRPEGPFAYEEDQDFGQETALRLTGLELSSMPVVHHLPIKSGAAWGRSRRIADDALSPAARIAPSAILDVSRFMDQSGRLRWTAPKGRWRILRIGCTTTGKENAAAGLGQGLECDRFDPAAAKLQFDSWFGKTLDRLGPAGSRALKVVHVDSWEAGTQNFSPAFPATFRDRCGYDLTPWLAAMCGVPVGGMEASESFLFDVRRTISDLAIDNFYAPIAAMAKARGCRFSGEPQSPTFLADGLDFARHVDDPMGEFWLDSLRNDKPTDIKDAVSGARLYGGKIVGAESFTQILMTWREHPFTFKRLGDHNFCEGINRFHLHVWAQQPWPDRAPGMTLNGIGSHFVAQQSWWKPGQGWRDYVIRAQALLQAGHAVADVAYFIGEDVPTRSLLPNALRPALPRGFAYDSINRDALIRLARVEDGRIVLPGGASYAALVLPPATRMTLPLLEALARLADAGATITGPRPTAAYGLSGGLDATARLRQLGERLWGSNRIRADLDLAAHLGTPAFRAEGADAIEWTERRGDGWRLFFLSNQRDRAVTFTARFRSDGSAPELWDADRGTVTPVRDWSEASGVTSLPITLDPHGSIVVVFAGERRPVARTRPATVADTRPVTGPWRVRFAEHLARPKTIELATLASWTEQADPDLRFYSGIATYATMLDLPPPRAGQEWLLDLGDVANLATVRIGGRHIGYAWRPPFVVPLPATLPRRVLLEIDVANTWRNRLIGDDGKAEDQRVTHVVPMLRKGEPWLPGRDAALDPAGLLGPVRLVTRARS</sequence>
<keyword evidence="4" id="KW-1185">Reference proteome</keyword>
<protein>
    <recommendedName>
        <fullName evidence="5">Alpha-L-rhamnosidase</fullName>
    </recommendedName>
</protein>
<accession>A0A840F7C1</accession>
<evidence type="ECO:0000313" key="3">
    <source>
        <dbReference type="EMBL" id="MBB4152216.1"/>
    </source>
</evidence>
<dbReference type="SUPFAM" id="SSF49785">
    <property type="entry name" value="Galactose-binding domain-like"/>
    <property type="match status" value="1"/>
</dbReference>
<keyword evidence="1" id="KW-0732">Signal</keyword>
<dbReference type="Gene3D" id="2.60.120.260">
    <property type="entry name" value="Galactose-binding domain-like"/>
    <property type="match status" value="1"/>
</dbReference>
<evidence type="ECO:0000256" key="1">
    <source>
        <dbReference type="ARBA" id="ARBA00022729"/>
    </source>
</evidence>
<comment type="caution">
    <text evidence="3">The sequence shown here is derived from an EMBL/GenBank/DDBJ whole genome shotgun (WGS) entry which is preliminary data.</text>
</comment>
<evidence type="ECO:0000313" key="4">
    <source>
        <dbReference type="Proteomes" id="UP000529795"/>
    </source>
</evidence>
<dbReference type="PANTHER" id="PTHR43817:SF1">
    <property type="entry name" value="HYDROLASE, FAMILY 43, PUTATIVE (AFU_ORTHOLOGUE AFUA_3G01660)-RELATED"/>
    <property type="match status" value="1"/>
</dbReference>
<proteinExistence type="predicted"/>
<evidence type="ECO:0000256" key="2">
    <source>
        <dbReference type="ARBA" id="ARBA00022801"/>
    </source>
</evidence>
<evidence type="ECO:0008006" key="5">
    <source>
        <dbReference type="Google" id="ProtNLM"/>
    </source>
</evidence>
<dbReference type="InterPro" id="IPR006311">
    <property type="entry name" value="TAT_signal"/>
</dbReference>
<dbReference type="GO" id="GO:0016787">
    <property type="term" value="F:hydrolase activity"/>
    <property type="evidence" value="ECO:0007669"/>
    <property type="project" value="UniProtKB-KW"/>
</dbReference>
<dbReference type="Pfam" id="PF17132">
    <property type="entry name" value="Glyco_hydro_106"/>
    <property type="match status" value="1"/>
</dbReference>
<dbReference type="RefSeq" id="WP_183981737.1">
    <property type="nucleotide sequence ID" value="NZ_JACIEV010000001.1"/>
</dbReference>
<gene>
    <name evidence="3" type="ORF">GGQ80_000092</name>
</gene>
<keyword evidence="2" id="KW-0378">Hydrolase</keyword>
<dbReference type="EMBL" id="JACIEV010000001">
    <property type="protein sequence ID" value="MBB4152216.1"/>
    <property type="molecule type" value="Genomic_DNA"/>
</dbReference>
<dbReference type="AlphaFoldDB" id="A0A840F7C1"/>
<organism evidence="3 4">
    <name type="scientific">Sphingomonas jinjuensis</name>
    <dbReference type="NCBI Taxonomy" id="535907"/>
    <lineage>
        <taxon>Bacteria</taxon>
        <taxon>Pseudomonadati</taxon>
        <taxon>Pseudomonadota</taxon>
        <taxon>Alphaproteobacteria</taxon>
        <taxon>Sphingomonadales</taxon>
        <taxon>Sphingomonadaceae</taxon>
        <taxon>Sphingomonas</taxon>
    </lineage>
</organism>
<dbReference type="PROSITE" id="PS51318">
    <property type="entry name" value="TAT"/>
    <property type="match status" value="1"/>
</dbReference>
<dbReference type="Proteomes" id="UP000529795">
    <property type="component" value="Unassembled WGS sequence"/>
</dbReference>
<name>A0A840F7C1_9SPHN</name>
<reference evidence="3 4" key="1">
    <citation type="submission" date="2020-08" db="EMBL/GenBank/DDBJ databases">
        <title>Genomic Encyclopedia of Type Strains, Phase IV (KMG-IV): sequencing the most valuable type-strain genomes for metagenomic binning, comparative biology and taxonomic classification.</title>
        <authorList>
            <person name="Goeker M."/>
        </authorList>
    </citation>
    <scope>NUCLEOTIDE SEQUENCE [LARGE SCALE GENOMIC DNA]</scope>
    <source>
        <strain evidence="3 4">YC6723</strain>
    </source>
</reference>
<dbReference type="InterPro" id="IPR008979">
    <property type="entry name" value="Galactose-bd-like_sf"/>
</dbReference>
<dbReference type="NCBIfam" id="NF045579">
    <property type="entry name" value="rhamnoside_JR"/>
    <property type="match status" value="1"/>
</dbReference>
<dbReference type="PANTHER" id="PTHR43817">
    <property type="entry name" value="GLYCOSYL HYDROLASE"/>
    <property type="match status" value="1"/>
</dbReference>